<sequence length="266" mass="27873">MFAPRPYAPVFREEGDAQAAASCTEPPSRLSTLLESCGHVQPSLNPTGIEFDDQGRSTTAGATPKLPPRRASRPKVIPFSTPATPTSTTATTPSLAGSAAAPLGWWTFRSTSLPAQPSPAPAPATQVAATVHIGIQIDDDSTAVTAAPAAEPATASKRLFGGWDWPTLPNPLAKPKTDLPRFETRPAPAAQLPPASKSTSLLDDDLADDERRFPWLRSAPAPYSAVDRDDFGAVKYGSGLPPPMVPSTAAAGTRPVVAQQTMTMAW</sequence>
<reference evidence="2 3" key="1">
    <citation type="submission" date="2009-11" db="EMBL/GenBank/DDBJ databases">
        <title>Annotation of Allomyces macrogynus ATCC 38327.</title>
        <authorList>
            <consortium name="The Broad Institute Genome Sequencing Platform"/>
            <person name="Russ C."/>
            <person name="Cuomo C."/>
            <person name="Burger G."/>
            <person name="Gray M.W."/>
            <person name="Holland P.W.H."/>
            <person name="King N."/>
            <person name="Lang F.B.F."/>
            <person name="Roger A.J."/>
            <person name="Ruiz-Trillo I."/>
            <person name="Young S.K."/>
            <person name="Zeng Q."/>
            <person name="Gargeya S."/>
            <person name="Fitzgerald M."/>
            <person name="Haas B."/>
            <person name="Abouelleil A."/>
            <person name="Alvarado L."/>
            <person name="Arachchi H.M."/>
            <person name="Berlin A."/>
            <person name="Chapman S.B."/>
            <person name="Gearin G."/>
            <person name="Goldberg J."/>
            <person name="Griggs A."/>
            <person name="Gujja S."/>
            <person name="Hansen M."/>
            <person name="Heiman D."/>
            <person name="Howarth C."/>
            <person name="Larimer J."/>
            <person name="Lui A."/>
            <person name="MacDonald P.J.P."/>
            <person name="McCowen C."/>
            <person name="Montmayeur A."/>
            <person name="Murphy C."/>
            <person name="Neiman D."/>
            <person name="Pearson M."/>
            <person name="Priest M."/>
            <person name="Roberts A."/>
            <person name="Saif S."/>
            <person name="Shea T."/>
            <person name="Sisk P."/>
            <person name="Stolte C."/>
            <person name="Sykes S."/>
            <person name="Wortman J."/>
            <person name="Nusbaum C."/>
            <person name="Birren B."/>
        </authorList>
    </citation>
    <scope>NUCLEOTIDE SEQUENCE [LARGE SCALE GENOMIC DNA]</scope>
    <source>
        <strain evidence="2 3">ATCC 38327</strain>
    </source>
</reference>
<proteinExistence type="predicted"/>
<feature type="region of interest" description="Disordered" evidence="1">
    <location>
        <begin position="174"/>
        <end position="202"/>
    </location>
</feature>
<evidence type="ECO:0000313" key="3">
    <source>
        <dbReference type="Proteomes" id="UP000054350"/>
    </source>
</evidence>
<dbReference type="VEuPathDB" id="FungiDB:AMAG_12474"/>
<evidence type="ECO:0000256" key="1">
    <source>
        <dbReference type="SAM" id="MobiDB-lite"/>
    </source>
</evidence>
<evidence type="ECO:0000313" key="2">
    <source>
        <dbReference type="EMBL" id="KNE67750.1"/>
    </source>
</evidence>
<dbReference type="Proteomes" id="UP000054350">
    <property type="component" value="Unassembled WGS sequence"/>
</dbReference>
<protein>
    <submittedName>
        <fullName evidence="2">Uncharacterized protein</fullName>
    </submittedName>
</protein>
<name>A0A0L0SZB5_ALLM3</name>
<dbReference type="EMBL" id="GG745354">
    <property type="protein sequence ID" value="KNE67750.1"/>
    <property type="molecule type" value="Genomic_DNA"/>
</dbReference>
<feature type="compositionally biased region" description="Low complexity" evidence="1">
    <location>
        <begin position="80"/>
        <end position="96"/>
    </location>
</feature>
<accession>A0A0L0SZB5</accession>
<reference evidence="3" key="2">
    <citation type="submission" date="2009-11" db="EMBL/GenBank/DDBJ databases">
        <title>The Genome Sequence of Allomyces macrogynus strain ATCC 38327.</title>
        <authorList>
            <consortium name="The Broad Institute Genome Sequencing Platform"/>
            <person name="Russ C."/>
            <person name="Cuomo C."/>
            <person name="Shea T."/>
            <person name="Young S.K."/>
            <person name="Zeng Q."/>
            <person name="Koehrsen M."/>
            <person name="Haas B."/>
            <person name="Borodovsky M."/>
            <person name="Guigo R."/>
            <person name="Alvarado L."/>
            <person name="Berlin A."/>
            <person name="Borenstein D."/>
            <person name="Chen Z."/>
            <person name="Engels R."/>
            <person name="Freedman E."/>
            <person name="Gellesch M."/>
            <person name="Goldberg J."/>
            <person name="Griggs A."/>
            <person name="Gujja S."/>
            <person name="Heiman D."/>
            <person name="Hepburn T."/>
            <person name="Howarth C."/>
            <person name="Jen D."/>
            <person name="Larson L."/>
            <person name="Lewis B."/>
            <person name="Mehta T."/>
            <person name="Park D."/>
            <person name="Pearson M."/>
            <person name="Roberts A."/>
            <person name="Saif S."/>
            <person name="Shenoy N."/>
            <person name="Sisk P."/>
            <person name="Stolte C."/>
            <person name="Sykes S."/>
            <person name="Walk T."/>
            <person name="White J."/>
            <person name="Yandava C."/>
            <person name="Burger G."/>
            <person name="Gray M.W."/>
            <person name="Holland P.W.H."/>
            <person name="King N."/>
            <person name="Lang F.B.F."/>
            <person name="Roger A.J."/>
            <person name="Ruiz-Trillo I."/>
            <person name="Lander E."/>
            <person name="Nusbaum C."/>
        </authorList>
    </citation>
    <scope>NUCLEOTIDE SEQUENCE [LARGE SCALE GENOMIC DNA]</scope>
    <source>
        <strain evidence="3">ATCC 38327</strain>
    </source>
</reference>
<gene>
    <name evidence="2" type="ORF">AMAG_12474</name>
</gene>
<feature type="region of interest" description="Disordered" evidence="1">
    <location>
        <begin position="39"/>
        <end position="96"/>
    </location>
</feature>
<keyword evidence="3" id="KW-1185">Reference proteome</keyword>
<feature type="compositionally biased region" description="Basic and acidic residues" evidence="1">
    <location>
        <begin position="175"/>
        <end position="184"/>
    </location>
</feature>
<dbReference type="OrthoDB" id="5577579at2759"/>
<dbReference type="AlphaFoldDB" id="A0A0L0SZB5"/>
<feature type="region of interest" description="Disordered" evidence="1">
    <location>
        <begin position="1"/>
        <end position="24"/>
    </location>
</feature>
<organism evidence="2 3">
    <name type="scientific">Allomyces macrogynus (strain ATCC 38327)</name>
    <name type="common">Allomyces javanicus var. macrogynus</name>
    <dbReference type="NCBI Taxonomy" id="578462"/>
    <lineage>
        <taxon>Eukaryota</taxon>
        <taxon>Fungi</taxon>
        <taxon>Fungi incertae sedis</taxon>
        <taxon>Blastocladiomycota</taxon>
        <taxon>Blastocladiomycetes</taxon>
        <taxon>Blastocladiales</taxon>
        <taxon>Blastocladiaceae</taxon>
        <taxon>Allomyces</taxon>
    </lineage>
</organism>